<evidence type="ECO:0000313" key="2">
    <source>
        <dbReference type="EMBL" id="BBY76820.1"/>
    </source>
</evidence>
<feature type="region of interest" description="Disordered" evidence="1">
    <location>
        <begin position="1"/>
        <end position="75"/>
    </location>
</feature>
<proteinExistence type="predicted"/>
<feature type="compositionally biased region" description="Basic and acidic residues" evidence="1">
    <location>
        <begin position="53"/>
        <end position="64"/>
    </location>
</feature>
<dbReference type="Proteomes" id="UP000466554">
    <property type="component" value="Chromosome"/>
</dbReference>
<reference evidence="2 3" key="1">
    <citation type="journal article" date="2019" name="Emerg. Microbes Infect.">
        <title>Comprehensive subspecies identification of 175 nontuberculous mycobacteria species based on 7547 genomic profiles.</title>
        <authorList>
            <person name="Matsumoto Y."/>
            <person name="Kinjo T."/>
            <person name="Motooka D."/>
            <person name="Nabeya D."/>
            <person name="Jung N."/>
            <person name="Uechi K."/>
            <person name="Horii T."/>
            <person name="Iida T."/>
            <person name="Fujita J."/>
            <person name="Nakamura S."/>
        </authorList>
    </citation>
    <scope>NUCLEOTIDE SEQUENCE [LARGE SCALE GENOMIC DNA]</scope>
    <source>
        <strain evidence="2 3">JCM 6367</strain>
    </source>
</reference>
<dbReference type="AlphaFoldDB" id="A0A7I7U691"/>
<gene>
    <name evidence="2" type="ORF">MPRF_37190</name>
</gene>
<evidence type="ECO:0000256" key="1">
    <source>
        <dbReference type="SAM" id="MobiDB-lite"/>
    </source>
</evidence>
<sequence>MVEALRDQAGGFTADGDEQIPATRPDGATADRRVDEQQATRCQARGDITHGFQSDRAHQQDDRAGGQVVGDTGTAEQDLLQLRATANDQHHDSGRRACRRSAVEGPDPFLGGKLPSLGGDVVAVHSPLLAES</sequence>
<accession>A0A7I7U691</accession>
<dbReference type="EMBL" id="AP022598">
    <property type="protein sequence ID" value="BBY76820.1"/>
    <property type="molecule type" value="Genomic_DNA"/>
</dbReference>
<organism evidence="2 3">
    <name type="scientific">Mycolicibacterium parafortuitum</name>
    <name type="common">Mycobacterium parafortuitum</name>
    <dbReference type="NCBI Taxonomy" id="39692"/>
    <lineage>
        <taxon>Bacteria</taxon>
        <taxon>Bacillati</taxon>
        <taxon>Actinomycetota</taxon>
        <taxon>Actinomycetes</taxon>
        <taxon>Mycobacteriales</taxon>
        <taxon>Mycobacteriaceae</taxon>
        <taxon>Mycolicibacterium</taxon>
    </lineage>
</organism>
<evidence type="ECO:0000313" key="3">
    <source>
        <dbReference type="Proteomes" id="UP000466554"/>
    </source>
</evidence>
<feature type="compositionally biased region" description="Basic and acidic residues" evidence="1">
    <location>
        <begin position="29"/>
        <end position="38"/>
    </location>
</feature>
<protein>
    <submittedName>
        <fullName evidence="2">Uncharacterized protein</fullName>
    </submittedName>
</protein>
<name>A0A7I7U691_MYCPF</name>
<feature type="region of interest" description="Disordered" evidence="1">
    <location>
        <begin position="85"/>
        <end position="104"/>
    </location>
</feature>